<gene>
    <name evidence="3" type="primary">mtaD</name>
    <name evidence="3" type="ORF">GCM10011398_30310</name>
</gene>
<dbReference type="GO" id="GO:0016810">
    <property type="term" value="F:hydrolase activity, acting on carbon-nitrogen (but not peptide) bonds"/>
    <property type="evidence" value="ECO:0007669"/>
    <property type="project" value="InterPro"/>
</dbReference>
<name>A0A917HKS5_9BACI</name>
<evidence type="ECO:0000256" key="1">
    <source>
        <dbReference type="ARBA" id="ARBA00022801"/>
    </source>
</evidence>
<protein>
    <submittedName>
        <fullName evidence="3">5-methylthioadenosine/S-adenosylhomocysteine deaminase</fullName>
    </submittedName>
</protein>
<reference evidence="3" key="2">
    <citation type="submission" date="2020-09" db="EMBL/GenBank/DDBJ databases">
        <authorList>
            <person name="Sun Q."/>
            <person name="Zhou Y."/>
        </authorList>
    </citation>
    <scope>NUCLEOTIDE SEQUENCE</scope>
    <source>
        <strain evidence="3">CGMCC 1.12754</strain>
    </source>
</reference>
<dbReference type="Gene3D" id="3.20.20.140">
    <property type="entry name" value="Metal-dependent hydrolases"/>
    <property type="match status" value="1"/>
</dbReference>
<dbReference type="PANTHER" id="PTHR43794">
    <property type="entry name" value="AMINOHYDROLASE SSNA-RELATED"/>
    <property type="match status" value="1"/>
</dbReference>
<dbReference type="InterPro" id="IPR050287">
    <property type="entry name" value="MTA/SAH_deaminase"/>
</dbReference>
<sequence>MAERRRRDKRILIRGGTIVTMNRDRDILYNQDILVVGKRIEEIGDLSHINRRRVDQVINANGRHITPGLIQTHLHLTQTLQRNLVSDRTLEQWLDVTLALEAAHDAETNFWSSMLGISELLLNGTTAFYDMETTFHTDSCFEAMSQTGIRGFAGKAMIDREQPGVDVPSIMVQPTDVAFGESVELFEKWDGVDDGRLRYCFAPRYAPTCTTELLEMIGDFSARHGAHVHTHVSETEEEEQIIIDRTGMREVEYYDSVGLVNPRTILAHGVHLDNKEIDIMARNGCHLAHCPSANLYLASGIAPIPRMLERGVNIGVGPDGSDNNNLDTILEMRLAALLQKGLHQDPVIPPSAEQAFEMGTIHGARALGLEDEIGSIEVGKRADIAMFDLREPHSWPNEFEVNDRENIYTRIVYSANASDAVMTMVDGRVLMLDRRLRTMDIAEVLKKSNQSIKILLERADIDI</sequence>
<dbReference type="SUPFAM" id="SSF51556">
    <property type="entry name" value="Metallo-dependent hydrolases"/>
    <property type="match status" value="1"/>
</dbReference>
<dbReference type="CDD" id="cd01298">
    <property type="entry name" value="ATZ_TRZ_like"/>
    <property type="match status" value="1"/>
</dbReference>
<dbReference type="Proteomes" id="UP000622860">
    <property type="component" value="Unassembled WGS sequence"/>
</dbReference>
<dbReference type="SUPFAM" id="SSF51338">
    <property type="entry name" value="Composite domain of metallo-dependent hydrolases"/>
    <property type="match status" value="1"/>
</dbReference>
<comment type="caution">
    <text evidence="3">The sequence shown here is derived from an EMBL/GenBank/DDBJ whole genome shotgun (WGS) entry which is preliminary data.</text>
</comment>
<evidence type="ECO:0000259" key="2">
    <source>
        <dbReference type="Pfam" id="PF01979"/>
    </source>
</evidence>
<dbReference type="RefSeq" id="WP_188456223.1">
    <property type="nucleotide sequence ID" value="NZ_BMFR01000015.1"/>
</dbReference>
<dbReference type="InterPro" id="IPR032466">
    <property type="entry name" value="Metal_Hydrolase"/>
</dbReference>
<keyword evidence="4" id="KW-1185">Reference proteome</keyword>
<dbReference type="InterPro" id="IPR006680">
    <property type="entry name" value="Amidohydro-rel"/>
</dbReference>
<evidence type="ECO:0000313" key="4">
    <source>
        <dbReference type="Proteomes" id="UP000622860"/>
    </source>
</evidence>
<dbReference type="AlphaFoldDB" id="A0A917HKS5"/>
<keyword evidence="1" id="KW-0378">Hydrolase</keyword>
<evidence type="ECO:0000313" key="3">
    <source>
        <dbReference type="EMBL" id="GGG82708.1"/>
    </source>
</evidence>
<dbReference type="InterPro" id="IPR011059">
    <property type="entry name" value="Metal-dep_hydrolase_composite"/>
</dbReference>
<dbReference type="PANTHER" id="PTHR43794:SF11">
    <property type="entry name" value="AMIDOHYDROLASE-RELATED DOMAIN-CONTAINING PROTEIN"/>
    <property type="match status" value="1"/>
</dbReference>
<reference evidence="3" key="1">
    <citation type="journal article" date="2014" name="Int. J. Syst. Evol. Microbiol.">
        <title>Complete genome sequence of Corynebacterium casei LMG S-19264T (=DSM 44701T), isolated from a smear-ripened cheese.</title>
        <authorList>
            <consortium name="US DOE Joint Genome Institute (JGI-PGF)"/>
            <person name="Walter F."/>
            <person name="Albersmeier A."/>
            <person name="Kalinowski J."/>
            <person name="Ruckert C."/>
        </authorList>
    </citation>
    <scope>NUCLEOTIDE SEQUENCE</scope>
    <source>
        <strain evidence="3">CGMCC 1.12754</strain>
    </source>
</reference>
<dbReference type="Gene3D" id="2.30.40.10">
    <property type="entry name" value="Urease, subunit C, domain 1"/>
    <property type="match status" value="1"/>
</dbReference>
<accession>A0A917HKS5</accession>
<organism evidence="3 4">
    <name type="scientific">Virgibacillus oceani</name>
    <dbReference type="NCBI Taxonomy" id="1479511"/>
    <lineage>
        <taxon>Bacteria</taxon>
        <taxon>Bacillati</taxon>
        <taxon>Bacillota</taxon>
        <taxon>Bacilli</taxon>
        <taxon>Bacillales</taxon>
        <taxon>Bacillaceae</taxon>
        <taxon>Virgibacillus</taxon>
    </lineage>
</organism>
<proteinExistence type="predicted"/>
<feature type="domain" description="Amidohydrolase-related" evidence="2">
    <location>
        <begin position="65"/>
        <end position="429"/>
    </location>
</feature>
<dbReference type="Pfam" id="PF01979">
    <property type="entry name" value="Amidohydro_1"/>
    <property type="match status" value="1"/>
</dbReference>
<dbReference type="EMBL" id="BMFR01000015">
    <property type="protein sequence ID" value="GGG82708.1"/>
    <property type="molecule type" value="Genomic_DNA"/>
</dbReference>